<evidence type="ECO:0000256" key="2">
    <source>
        <dbReference type="ARBA" id="ARBA00022803"/>
    </source>
</evidence>
<feature type="region of interest" description="Disordered" evidence="5">
    <location>
        <begin position="132"/>
        <end position="155"/>
    </location>
</feature>
<dbReference type="InterPro" id="IPR019734">
    <property type="entry name" value="TPR_rpt"/>
</dbReference>
<sequence>MNPESMKSLNVQHQIRRNAEEQASFLKTMGSWEEDIKKRDQEIRERKAAREKELKKKKKAKGPRAGVRISGGTVKAKMTIKEATKEDFEVSKGAADTIKGRAEGSERGVFLGTGVGEAANPANIVVAGSLEKPKGKVPEPAPRRPTDELEGEERARGNEFFKKGDYQAAAKSYTRCLGINSRSGIALSNRAMCHLKMKDWLNAEKDAGRALEIDSTHVKSYQRRSAARLALGKMRGALNDLMEAEKLGGSKGLSVEIRKAKEAMRDAVKRAPKKRIKVEVVEGVSRVGGEVEVLEIGENGFDLEGVKDSREVEKEKEREREKEDAAVEETVDVTKIKPPKTATEFELVWRSLKGQTSRISYLTKVVGSGKSKKYKLSKLYSSGFQDAVVFEGILSALDKCEDGCSEVVGELAKVKNVDMLCMMVEKGMVKRIVEKAYRKGGDIPETVKKNLV</sequence>
<evidence type="ECO:0000256" key="1">
    <source>
        <dbReference type="ARBA" id="ARBA00022737"/>
    </source>
</evidence>
<dbReference type="PANTHER" id="PTHR46423:SF1">
    <property type="entry name" value="RNA POLYMERASE II-ASSOCIATED PROTEIN 3"/>
    <property type="match status" value="1"/>
</dbReference>
<evidence type="ECO:0000313" key="7">
    <source>
        <dbReference type="EMBL" id="GMI39009.1"/>
    </source>
</evidence>
<dbReference type="Gene3D" id="1.25.40.10">
    <property type="entry name" value="Tetratricopeptide repeat domain"/>
    <property type="match status" value="1"/>
</dbReference>
<comment type="similarity">
    <text evidence="3">Belongs to the RPAP3 family.</text>
</comment>
<dbReference type="PANTHER" id="PTHR46423">
    <property type="entry name" value="RNA POLYMERASE II-ASSOCIATED PROTEIN 3"/>
    <property type="match status" value="1"/>
</dbReference>
<dbReference type="InterPro" id="IPR051966">
    <property type="entry name" value="RPAP3"/>
</dbReference>
<dbReference type="InterPro" id="IPR025986">
    <property type="entry name" value="RPAP3-like_C"/>
</dbReference>
<accession>A0A9W7L7R6</accession>
<reference evidence="8" key="1">
    <citation type="journal article" date="2023" name="Commun. Biol.">
        <title>Genome analysis of Parmales, the sister group of diatoms, reveals the evolutionary specialization of diatoms from phago-mixotrophs to photoautotrophs.</title>
        <authorList>
            <person name="Ban H."/>
            <person name="Sato S."/>
            <person name="Yoshikawa S."/>
            <person name="Yamada K."/>
            <person name="Nakamura Y."/>
            <person name="Ichinomiya M."/>
            <person name="Sato N."/>
            <person name="Blanc-Mathieu R."/>
            <person name="Endo H."/>
            <person name="Kuwata A."/>
            <person name="Ogata H."/>
        </authorList>
    </citation>
    <scope>NUCLEOTIDE SEQUENCE [LARGE SCALE GENOMIC DNA]</scope>
</reference>
<feature type="compositionally biased region" description="Basic and acidic residues" evidence="5">
    <location>
        <begin position="43"/>
        <end position="54"/>
    </location>
</feature>
<dbReference type="SUPFAM" id="SSF48452">
    <property type="entry name" value="TPR-like"/>
    <property type="match status" value="1"/>
</dbReference>
<dbReference type="GO" id="GO:0101031">
    <property type="term" value="C:protein folding chaperone complex"/>
    <property type="evidence" value="ECO:0007669"/>
    <property type="project" value="TreeGrafter"/>
</dbReference>
<protein>
    <recommendedName>
        <fullName evidence="4">RNA polymerase II-associated protein 3</fullName>
    </recommendedName>
</protein>
<dbReference type="OrthoDB" id="2423701at2759"/>
<organism evidence="7 8">
    <name type="scientific">Triparma columacea</name>
    <dbReference type="NCBI Taxonomy" id="722753"/>
    <lineage>
        <taxon>Eukaryota</taxon>
        <taxon>Sar</taxon>
        <taxon>Stramenopiles</taxon>
        <taxon>Ochrophyta</taxon>
        <taxon>Bolidophyceae</taxon>
        <taxon>Parmales</taxon>
        <taxon>Triparmaceae</taxon>
        <taxon>Triparma</taxon>
    </lineage>
</organism>
<name>A0A9W7L7R6_9STRA</name>
<evidence type="ECO:0000256" key="5">
    <source>
        <dbReference type="SAM" id="MobiDB-lite"/>
    </source>
</evidence>
<dbReference type="Proteomes" id="UP001165065">
    <property type="component" value="Unassembled WGS sequence"/>
</dbReference>
<evidence type="ECO:0000256" key="3">
    <source>
        <dbReference type="ARBA" id="ARBA00038275"/>
    </source>
</evidence>
<dbReference type="AlphaFoldDB" id="A0A9W7L7R6"/>
<keyword evidence="8" id="KW-1185">Reference proteome</keyword>
<comment type="caution">
    <text evidence="7">The sequence shown here is derived from an EMBL/GenBank/DDBJ whole genome shotgun (WGS) entry which is preliminary data.</text>
</comment>
<evidence type="ECO:0000256" key="4">
    <source>
        <dbReference type="ARBA" id="ARBA00040133"/>
    </source>
</evidence>
<keyword evidence="1" id="KW-0677">Repeat</keyword>
<evidence type="ECO:0000313" key="8">
    <source>
        <dbReference type="Proteomes" id="UP001165065"/>
    </source>
</evidence>
<evidence type="ECO:0000259" key="6">
    <source>
        <dbReference type="Pfam" id="PF13877"/>
    </source>
</evidence>
<keyword evidence="2" id="KW-0802">TPR repeat</keyword>
<feature type="region of interest" description="Disordered" evidence="5">
    <location>
        <begin position="43"/>
        <end position="73"/>
    </location>
</feature>
<dbReference type="Pfam" id="PF13877">
    <property type="entry name" value="RPAP3_C"/>
    <property type="match status" value="1"/>
</dbReference>
<dbReference type="SMART" id="SM00028">
    <property type="entry name" value="TPR"/>
    <property type="match status" value="3"/>
</dbReference>
<dbReference type="InterPro" id="IPR011990">
    <property type="entry name" value="TPR-like_helical_dom_sf"/>
</dbReference>
<proteinExistence type="inferred from homology"/>
<dbReference type="EMBL" id="BRYA01000095">
    <property type="protein sequence ID" value="GMI39009.1"/>
    <property type="molecule type" value="Genomic_DNA"/>
</dbReference>
<feature type="region of interest" description="Disordered" evidence="5">
    <location>
        <begin position="309"/>
        <end position="330"/>
    </location>
</feature>
<gene>
    <name evidence="7" type="ORF">TrCOL_g5812</name>
</gene>
<feature type="domain" description="RNA-polymerase II-associated protein 3-like C-terminal" evidence="6">
    <location>
        <begin position="338"/>
        <end position="426"/>
    </location>
</feature>
<feature type="compositionally biased region" description="Basic and acidic residues" evidence="5">
    <location>
        <begin position="309"/>
        <end position="325"/>
    </location>
</feature>